<dbReference type="GO" id="GO:0030170">
    <property type="term" value="F:pyridoxal phosphate binding"/>
    <property type="evidence" value="ECO:0007669"/>
    <property type="project" value="InterPro"/>
</dbReference>
<evidence type="ECO:0000256" key="9">
    <source>
        <dbReference type="ARBA" id="ARBA00049529"/>
    </source>
</evidence>
<accession>A0A1C3JUD1</accession>
<organism evidence="13 16">
    <name type="scientific">Marinomonas gallaica</name>
    <dbReference type="NCBI Taxonomy" id="1806667"/>
    <lineage>
        <taxon>Bacteria</taxon>
        <taxon>Pseudomonadati</taxon>
        <taxon>Pseudomonadota</taxon>
        <taxon>Gammaproteobacteria</taxon>
        <taxon>Oceanospirillales</taxon>
        <taxon>Oceanospirillaceae</taxon>
        <taxon>Marinomonas</taxon>
    </lineage>
</organism>
<comment type="catalytic activity">
    <reaction evidence="9">
        <text>4-amino-4-deoxychorismate = 4-aminobenzoate + pyruvate + H(+)</text>
        <dbReference type="Rhea" id="RHEA:16201"/>
        <dbReference type="ChEBI" id="CHEBI:15361"/>
        <dbReference type="ChEBI" id="CHEBI:15378"/>
        <dbReference type="ChEBI" id="CHEBI:17836"/>
        <dbReference type="ChEBI" id="CHEBI:58406"/>
        <dbReference type="EC" id="4.1.3.38"/>
    </reaction>
</comment>
<reference evidence="14 15" key="1">
    <citation type="submission" date="2016-06" db="EMBL/GenBank/DDBJ databases">
        <authorList>
            <person name="Rodrigo-Torres L."/>
            <person name="Arahal D.R."/>
        </authorList>
    </citation>
    <scope>NUCLEOTIDE SEQUENCE [LARGE SCALE GENOMIC DNA]</scope>
    <source>
        <strain evidence="14 15">CECT 5116</strain>
    </source>
</reference>
<evidence type="ECO:0000256" key="6">
    <source>
        <dbReference type="ARBA" id="ARBA00023239"/>
    </source>
</evidence>
<keyword evidence="5" id="KW-0289">Folate biosynthesis</keyword>
<dbReference type="GO" id="GO:0005829">
    <property type="term" value="C:cytosol"/>
    <property type="evidence" value="ECO:0007669"/>
    <property type="project" value="TreeGrafter"/>
</dbReference>
<protein>
    <recommendedName>
        <fullName evidence="11 12">Aminodeoxychorismate lyase</fullName>
        <ecNumber evidence="8 12">4.1.3.38</ecNumber>
    </recommendedName>
</protein>
<dbReference type="FunFam" id="3.20.10.10:FF:000002">
    <property type="entry name" value="D-alanine aminotransferase"/>
    <property type="match status" value="1"/>
</dbReference>
<dbReference type="GO" id="GO:0008153">
    <property type="term" value="P:4-aminobenzoate biosynthetic process"/>
    <property type="evidence" value="ECO:0007669"/>
    <property type="project" value="UniProtKB-UniRule"/>
</dbReference>
<evidence type="ECO:0000256" key="3">
    <source>
        <dbReference type="ARBA" id="ARBA00011738"/>
    </source>
</evidence>
<evidence type="ECO:0000256" key="5">
    <source>
        <dbReference type="ARBA" id="ARBA00022909"/>
    </source>
</evidence>
<dbReference type="Gene3D" id="3.20.10.10">
    <property type="entry name" value="D-amino Acid Aminotransferase, subunit A, domain 2"/>
    <property type="match status" value="1"/>
</dbReference>
<dbReference type="InterPro" id="IPR043132">
    <property type="entry name" value="BCAT-like_C"/>
</dbReference>
<keyword evidence="15" id="KW-1185">Reference proteome</keyword>
<proteinExistence type="inferred from homology"/>
<comment type="pathway">
    <text evidence="7">Cofactor biosynthesis; tetrahydrofolate biosynthesis; 4-aminobenzoate from chorismate: step 2/2.</text>
</comment>
<name>A0A1C3JUD1_9GAMM</name>
<evidence type="ECO:0000256" key="8">
    <source>
        <dbReference type="ARBA" id="ARBA00035676"/>
    </source>
</evidence>
<evidence type="ECO:0000256" key="1">
    <source>
        <dbReference type="ARBA" id="ARBA00001933"/>
    </source>
</evidence>
<comment type="subunit">
    <text evidence="3">Homodimer.</text>
</comment>
<evidence type="ECO:0000256" key="10">
    <source>
        <dbReference type="ARBA" id="ARBA00054027"/>
    </source>
</evidence>
<keyword evidence="6 13" id="KW-0456">Lyase</keyword>
<evidence type="ECO:0000256" key="2">
    <source>
        <dbReference type="ARBA" id="ARBA00009320"/>
    </source>
</evidence>
<reference evidence="13 16" key="2">
    <citation type="submission" date="2016-06" db="EMBL/GenBank/DDBJ databases">
        <authorList>
            <person name="Kjaerup R.B."/>
            <person name="Dalgaard T.S."/>
            <person name="Juul-Madsen H.R."/>
        </authorList>
    </citation>
    <scope>NUCLEOTIDE SEQUENCE [LARGE SCALE GENOMIC DNA]</scope>
    <source>
        <strain evidence="13 16">CECT 5115</strain>
    </source>
</reference>
<dbReference type="InterPro" id="IPR050571">
    <property type="entry name" value="Class-IV_PLP-Dep_Aminotrnsfr"/>
</dbReference>
<dbReference type="InterPro" id="IPR001544">
    <property type="entry name" value="Aminotrans_IV"/>
</dbReference>
<dbReference type="EMBL" id="FLRB01000013">
    <property type="protein sequence ID" value="SBT21779.1"/>
    <property type="molecule type" value="Genomic_DNA"/>
</dbReference>
<comment type="similarity">
    <text evidence="2">Belongs to the class-IV pyridoxal-phosphate-dependent aminotransferase family.</text>
</comment>
<dbReference type="EC" id="4.1.3.38" evidence="8 12"/>
<dbReference type="InterPro" id="IPR017824">
    <property type="entry name" value="Aminodeoxychorismate_lyase_IV"/>
</dbReference>
<evidence type="ECO:0000313" key="14">
    <source>
        <dbReference type="EMBL" id="SBT21779.1"/>
    </source>
</evidence>
<dbReference type="PANTHER" id="PTHR42743">
    <property type="entry name" value="AMINO-ACID AMINOTRANSFERASE"/>
    <property type="match status" value="1"/>
</dbReference>
<dbReference type="GO" id="GO:0046656">
    <property type="term" value="P:folic acid biosynthetic process"/>
    <property type="evidence" value="ECO:0007669"/>
    <property type="project" value="UniProtKB-KW"/>
</dbReference>
<gene>
    <name evidence="13" type="primary">pabC</name>
    <name evidence="13" type="ORF">MGA5115_02985</name>
    <name evidence="14" type="ORF">MGA5116_02389</name>
</gene>
<evidence type="ECO:0000313" key="15">
    <source>
        <dbReference type="Proteomes" id="UP000092840"/>
    </source>
</evidence>
<dbReference type="EMBL" id="FLRA01000023">
    <property type="protein sequence ID" value="SBT18824.1"/>
    <property type="molecule type" value="Genomic_DNA"/>
</dbReference>
<comment type="cofactor">
    <cofactor evidence="1">
        <name>pyridoxal 5'-phosphate</name>
        <dbReference type="ChEBI" id="CHEBI:597326"/>
    </cofactor>
</comment>
<dbReference type="GO" id="GO:0008696">
    <property type="term" value="F:4-amino-4-deoxychorismate lyase activity"/>
    <property type="evidence" value="ECO:0007669"/>
    <property type="project" value="UniProtKB-UniRule"/>
</dbReference>
<sequence length="265" mass="29331">MQWFRNYLPDSSLSITDRGLSYGDGLFETIATHSGYIPKLAIHQARIKRGCRRLGFNISPEQWQICWAFIAQQALKNPNCGIKLMLTRGSGGRGYRPPTDAAYEFLVGVFDAPNYSQQRSEGVSLVTSRIQTSINPSLSGMKHLNRLENVLAKQELADRAYEAVMLDANGHVIECVQSNIFWITRGELFTPALSKSGVQGSCRTSILSNFVGSVNVGHFSLASLQQADEIFVSNALSGILPVVKFDDRILQLGKLTRTLMDQVNT</sequence>
<dbReference type="PANTHER" id="PTHR42743:SF2">
    <property type="entry name" value="AMINODEOXYCHORISMATE LYASE"/>
    <property type="match status" value="1"/>
</dbReference>
<dbReference type="Gene3D" id="3.30.470.10">
    <property type="match status" value="1"/>
</dbReference>
<evidence type="ECO:0000313" key="13">
    <source>
        <dbReference type="EMBL" id="SBT18824.1"/>
    </source>
</evidence>
<evidence type="ECO:0000256" key="7">
    <source>
        <dbReference type="ARBA" id="ARBA00035633"/>
    </source>
</evidence>
<dbReference type="RefSeq" id="WP_067037925.1">
    <property type="nucleotide sequence ID" value="NZ_FLRA01000023.1"/>
</dbReference>
<dbReference type="NCBIfam" id="TIGR03461">
    <property type="entry name" value="pabC_Proteo"/>
    <property type="match status" value="1"/>
</dbReference>
<evidence type="ECO:0000256" key="4">
    <source>
        <dbReference type="ARBA" id="ARBA00022898"/>
    </source>
</evidence>
<dbReference type="InterPro" id="IPR043131">
    <property type="entry name" value="BCAT-like_N"/>
</dbReference>
<dbReference type="InterPro" id="IPR036038">
    <property type="entry name" value="Aminotransferase-like"/>
</dbReference>
<dbReference type="Pfam" id="PF01063">
    <property type="entry name" value="Aminotran_4"/>
    <property type="match status" value="1"/>
</dbReference>
<evidence type="ECO:0000313" key="16">
    <source>
        <dbReference type="Proteomes" id="UP000092871"/>
    </source>
</evidence>
<keyword evidence="4" id="KW-0663">Pyridoxal phosphate</keyword>
<evidence type="ECO:0000256" key="11">
    <source>
        <dbReference type="ARBA" id="ARBA00069174"/>
    </source>
</evidence>
<comment type="function">
    <text evidence="10">Involved in the biosynthesis of p-aminobenzoate (PABA), a precursor of tetrahydrofolate. Converts 4-amino-4-deoxychorismate into 4-aminobenzoate (PABA) and pyruvate.</text>
</comment>
<dbReference type="Proteomes" id="UP000092840">
    <property type="component" value="Unassembled WGS sequence"/>
</dbReference>
<evidence type="ECO:0000256" key="12">
    <source>
        <dbReference type="NCBIfam" id="TIGR03461"/>
    </source>
</evidence>
<dbReference type="AlphaFoldDB" id="A0A1C3JUD1"/>
<dbReference type="Proteomes" id="UP000092871">
    <property type="component" value="Unassembled WGS sequence"/>
</dbReference>
<dbReference type="SUPFAM" id="SSF56752">
    <property type="entry name" value="D-aminoacid aminotransferase-like PLP-dependent enzymes"/>
    <property type="match status" value="1"/>
</dbReference>
<dbReference type="CDD" id="cd01559">
    <property type="entry name" value="ADCL_like"/>
    <property type="match status" value="1"/>
</dbReference>